<dbReference type="Gene3D" id="3.50.50.60">
    <property type="entry name" value="FAD/NAD(P)-binding domain"/>
    <property type="match status" value="2"/>
</dbReference>
<protein>
    <recommendedName>
        <fullName evidence="14">dihydrouracil dehydrogenase (NAD(+))</fullName>
        <ecNumber evidence="14">1.3.1.1</ecNumber>
    </recommendedName>
    <alternativeName>
        <fullName evidence="9">Dihydrothymine dehydrogenase</fullName>
    </alternativeName>
    <alternativeName>
        <fullName evidence="8">Dihydrouracil dehydrogenase</fullName>
    </alternativeName>
</protein>
<name>A0A1F5A8H8_9BACT</name>
<dbReference type="STRING" id="1797291.A2V47_09040"/>
<dbReference type="GO" id="GO:0051536">
    <property type="term" value="F:iron-sulfur cluster binding"/>
    <property type="evidence" value="ECO:0007669"/>
    <property type="project" value="UniProtKB-KW"/>
</dbReference>
<evidence type="ECO:0000256" key="9">
    <source>
        <dbReference type="ARBA" id="ARBA00032722"/>
    </source>
</evidence>
<evidence type="ECO:0000256" key="10">
    <source>
        <dbReference type="ARBA" id="ARBA00047685"/>
    </source>
</evidence>
<evidence type="ECO:0000256" key="2">
    <source>
        <dbReference type="ARBA" id="ARBA00022630"/>
    </source>
</evidence>
<dbReference type="GO" id="GO:0004159">
    <property type="term" value="F:dihydropyrimidine dehydrogenase (NAD+) activity"/>
    <property type="evidence" value="ECO:0007669"/>
    <property type="project" value="UniProtKB-EC"/>
</dbReference>
<dbReference type="Pfam" id="PF14691">
    <property type="entry name" value="Fer4_20"/>
    <property type="match status" value="1"/>
</dbReference>
<dbReference type="PANTHER" id="PTHR43073:SF2">
    <property type="entry name" value="DIHYDROPYRIMIDINE DEHYDROGENASE [NADP(+)]"/>
    <property type="match status" value="1"/>
</dbReference>
<evidence type="ECO:0000256" key="7">
    <source>
        <dbReference type="ARBA" id="ARBA00023014"/>
    </source>
</evidence>
<dbReference type="EMBL" id="MEYH01000073">
    <property type="protein sequence ID" value="OGD14850.1"/>
    <property type="molecule type" value="Genomic_DNA"/>
</dbReference>
<dbReference type="Pfam" id="PF07992">
    <property type="entry name" value="Pyr_redox_2"/>
    <property type="match status" value="1"/>
</dbReference>
<evidence type="ECO:0000256" key="3">
    <source>
        <dbReference type="ARBA" id="ARBA00022643"/>
    </source>
</evidence>
<accession>A0A1F5A8H8</accession>
<dbReference type="SUPFAM" id="SSF51971">
    <property type="entry name" value="Nucleotide-binding domain"/>
    <property type="match status" value="1"/>
</dbReference>
<dbReference type="SUPFAM" id="SSF46548">
    <property type="entry name" value="alpha-helical ferredoxin"/>
    <property type="match status" value="1"/>
</dbReference>
<evidence type="ECO:0000313" key="16">
    <source>
        <dbReference type="EMBL" id="OGD14850.1"/>
    </source>
</evidence>
<dbReference type="InterPro" id="IPR009051">
    <property type="entry name" value="Helical_ferredxn"/>
</dbReference>
<keyword evidence="7" id="KW-0411">Iron-sulfur</keyword>
<dbReference type="PRINTS" id="PR00419">
    <property type="entry name" value="ADXRDTASE"/>
</dbReference>
<evidence type="ECO:0000256" key="8">
    <source>
        <dbReference type="ARBA" id="ARBA00030119"/>
    </source>
</evidence>
<evidence type="ECO:0000256" key="4">
    <source>
        <dbReference type="ARBA" id="ARBA00022723"/>
    </source>
</evidence>
<comment type="catalytic activity">
    <reaction evidence="10">
        <text>5,6-dihydrothymine + NAD(+) = thymine + NADH + H(+)</text>
        <dbReference type="Rhea" id="RHEA:28791"/>
        <dbReference type="ChEBI" id="CHEBI:15378"/>
        <dbReference type="ChEBI" id="CHEBI:17821"/>
        <dbReference type="ChEBI" id="CHEBI:27468"/>
        <dbReference type="ChEBI" id="CHEBI:57540"/>
        <dbReference type="ChEBI" id="CHEBI:57945"/>
        <dbReference type="EC" id="1.3.1.1"/>
    </reaction>
</comment>
<dbReference type="PANTHER" id="PTHR43073">
    <property type="entry name" value="DIHYDROPYRIMIDINE DEHYDROGENASE [NADP(+)]"/>
    <property type="match status" value="1"/>
</dbReference>
<evidence type="ECO:0000256" key="5">
    <source>
        <dbReference type="ARBA" id="ARBA00023002"/>
    </source>
</evidence>
<evidence type="ECO:0000256" key="14">
    <source>
        <dbReference type="ARBA" id="ARBA00049728"/>
    </source>
</evidence>
<evidence type="ECO:0000313" key="17">
    <source>
        <dbReference type="Proteomes" id="UP000177701"/>
    </source>
</evidence>
<evidence type="ECO:0000256" key="11">
    <source>
        <dbReference type="ARBA" id="ARBA00048792"/>
    </source>
</evidence>
<comment type="caution">
    <text evidence="16">The sequence shown here is derived from an EMBL/GenBank/DDBJ whole genome shotgun (WGS) entry which is preliminary data.</text>
</comment>
<dbReference type="Gene3D" id="1.10.1060.10">
    <property type="entry name" value="Alpha-helical ferredoxin"/>
    <property type="match status" value="1"/>
</dbReference>
<dbReference type="PROSITE" id="PS51379">
    <property type="entry name" value="4FE4S_FER_2"/>
    <property type="match status" value="1"/>
</dbReference>
<dbReference type="Proteomes" id="UP000177701">
    <property type="component" value="Unassembled WGS sequence"/>
</dbReference>
<dbReference type="AlphaFoldDB" id="A0A1F5A8H8"/>
<dbReference type="InterPro" id="IPR017701">
    <property type="entry name" value="Se_rdtase_YgfK"/>
</dbReference>
<dbReference type="InterPro" id="IPR017900">
    <property type="entry name" value="4Fe4S_Fe_S_CS"/>
</dbReference>
<sequence>MGGIMRPVSFKQLLRWITSEYQSQWTIFGIPETQFFIKENGKSIQIFDEICGTPVGPAAGPHTQLTQNIIAAYLVGGRFFELKTVQKLDSLQFDKPCIDARDEGYNTEWSTELSLEQAYDEYVKAWILLYFIESIFNMRASAKQSFIFNMSVGYDLEGIKTPGMDSFINNLTDASGHPLFKRHLEELDSFIREVNLLEAMRIKGKVEGLENISSMVSPHIARSVTLSTMHGCPPKEIESICKYLMEKKKLHTFIKLNPTLLGYKQVREILDTLGFNYIILKEFTFTNDLQWDDAIEMLKRLSKLATDCGRSFGVKLSNTLGAVNTLGVLPGEEMYLSGRILFPISIALSSRLSHEFEGALPISYSGGASQLNILQIFKTGIKPITMVTELLKPGGYMRMAEMARKLEPIIEEKRQPKVIDVEKLDQLTKETLQNNYCRKDWRGTKEVFINRKLPLTDCYIAPCIVSCPILQDIPEYIRLVGDEQYDKALELIYGKNPLPHITGYICAHQCMYNCTRIDYEGAVGIREIKRIAAEHGKVVHHSKSHGTAKQLNIKVAVIGAGPAGLSAAYFLSKAGFKVTVFEKQDSPGGVVTYVLPNFRIPASAIEKDISVIKALGVDFKFGVSEKFSINDLNSKGYKYIFIGIGAEVSRELQLTGDNNKVYEALDFLRSFNKDSGALNLGRRIAVIGGGNTAMDSARSALTVGGVEKVYIIYRRTEDEMPADREEYNRAIEEGVIFQSLLLPELFLKTGILKCRKMTLGEPDSSGRRCPVPTEETEEIAVDSVISAIGEYTDKKFLTTQGIKLGKDNQPYVDPETLETNLKNVFIGGDALRGPSTVVESIADAGKVAEAIARKEIPNWKGLDKDFNLDFDKKQQIAEIYHKKGCLIPASISQDDKVIAEQEAGRCLECNVICNKCVDVCPNRANVSIEINKKEGFRDAWQILHLDALCNECGNCATFCPYDGKPYKDKMTFFAAKEDFKNSKNNGFVVTGPSDDKLMTLRIKDYLWELKINKDNELIIPADLDYKSANNDDLKELKKIFMIISTILKDYHYLIHSSVS</sequence>
<keyword evidence="6" id="KW-0408">Iron</keyword>
<dbReference type="InterPro" id="IPR028261">
    <property type="entry name" value="DPD_II"/>
</dbReference>
<dbReference type="NCBIfam" id="TIGR03315">
    <property type="entry name" value="Se_ygfK"/>
    <property type="match status" value="1"/>
</dbReference>
<reference evidence="16 17" key="1">
    <citation type="journal article" date="2016" name="Nat. Commun.">
        <title>Thousands of microbial genomes shed light on interconnected biogeochemical processes in an aquifer system.</title>
        <authorList>
            <person name="Anantharaman K."/>
            <person name="Brown C.T."/>
            <person name="Hug L.A."/>
            <person name="Sharon I."/>
            <person name="Castelle C.J."/>
            <person name="Probst A.J."/>
            <person name="Thomas B.C."/>
            <person name="Singh A."/>
            <person name="Wilkins M.J."/>
            <person name="Karaoz U."/>
            <person name="Brodie E.L."/>
            <person name="Williams K.H."/>
            <person name="Hubbard S.S."/>
            <person name="Banfield J.F."/>
        </authorList>
    </citation>
    <scope>NUCLEOTIDE SEQUENCE [LARGE SCALE GENOMIC DNA]</scope>
</reference>
<dbReference type="InterPro" id="IPR023753">
    <property type="entry name" value="FAD/NAD-binding_dom"/>
</dbReference>
<dbReference type="InterPro" id="IPR036188">
    <property type="entry name" value="FAD/NAD-bd_sf"/>
</dbReference>
<evidence type="ECO:0000256" key="6">
    <source>
        <dbReference type="ARBA" id="ARBA00023004"/>
    </source>
</evidence>
<dbReference type="InterPro" id="IPR017896">
    <property type="entry name" value="4Fe4S_Fe-S-bd"/>
</dbReference>
<comment type="function">
    <text evidence="12">Involved in pyrimidine base degradation. Catalyzes physiologically the reduction of uracil to 5,6-dihydrouracil (DHU) by using NADH as a specific cosubstrate. It also catalyzes the reverse reaction and the reduction of thymine to 5,6-dihydrothymine (DHT).</text>
</comment>
<keyword evidence="5" id="KW-0560">Oxidoreductase</keyword>
<comment type="catalytic activity">
    <reaction evidence="11">
        <text>5,6-dihydrouracil + NAD(+) = uracil + NADH + H(+)</text>
        <dbReference type="Rhea" id="RHEA:20189"/>
        <dbReference type="ChEBI" id="CHEBI:15378"/>
        <dbReference type="ChEBI" id="CHEBI:15901"/>
        <dbReference type="ChEBI" id="CHEBI:17568"/>
        <dbReference type="ChEBI" id="CHEBI:57540"/>
        <dbReference type="ChEBI" id="CHEBI:57945"/>
        <dbReference type="EC" id="1.3.1.1"/>
    </reaction>
</comment>
<proteinExistence type="predicted"/>
<gene>
    <name evidence="16" type="ORF">A2V47_09040</name>
</gene>
<organism evidence="16 17">
    <name type="scientific">Candidatus Sediminicultor quintus</name>
    <dbReference type="NCBI Taxonomy" id="1797291"/>
    <lineage>
        <taxon>Bacteria</taxon>
        <taxon>Pseudomonadati</taxon>
        <taxon>Atribacterota</taxon>
        <taxon>Candidatus Phoenicimicrobiia</taxon>
        <taxon>Candidatus Pheonicimicrobiales</taxon>
        <taxon>Candidatus Phoenicimicrobiaceae</taxon>
        <taxon>Candidatus Sediminicultor</taxon>
    </lineage>
</organism>
<evidence type="ECO:0000256" key="12">
    <source>
        <dbReference type="ARBA" id="ARBA00049578"/>
    </source>
</evidence>
<dbReference type="GO" id="GO:0046872">
    <property type="term" value="F:metal ion binding"/>
    <property type="evidence" value="ECO:0007669"/>
    <property type="project" value="UniProtKB-KW"/>
</dbReference>
<dbReference type="EC" id="1.3.1.1" evidence="14"/>
<dbReference type="PROSITE" id="PS00198">
    <property type="entry name" value="4FE4S_FER_1"/>
    <property type="match status" value="1"/>
</dbReference>
<dbReference type="SUPFAM" id="SSF54862">
    <property type="entry name" value="4Fe-4S ferredoxins"/>
    <property type="match status" value="1"/>
</dbReference>
<keyword evidence="2" id="KW-0285">Flavoprotein</keyword>
<keyword evidence="4" id="KW-0479">Metal-binding</keyword>
<comment type="cofactor">
    <cofactor evidence="1">
        <name>FMN</name>
        <dbReference type="ChEBI" id="CHEBI:58210"/>
    </cofactor>
</comment>
<feature type="domain" description="4Fe-4S ferredoxin-type" evidence="15">
    <location>
        <begin position="940"/>
        <end position="969"/>
    </location>
</feature>
<dbReference type="SUPFAM" id="SSF51395">
    <property type="entry name" value="FMN-linked oxidoreductases"/>
    <property type="match status" value="1"/>
</dbReference>
<comment type="subunit">
    <text evidence="13">Heterotetramer of 2 PreA and 2 PreT subunits.</text>
</comment>
<keyword evidence="3" id="KW-0288">FMN</keyword>
<evidence type="ECO:0000259" key="15">
    <source>
        <dbReference type="PROSITE" id="PS51379"/>
    </source>
</evidence>
<evidence type="ECO:0000256" key="1">
    <source>
        <dbReference type="ARBA" id="ARBA00001917"/>
    </source>
</evidence>
<evidence type="ECO:0000256" key="13">
    <source>
        <dbReference type="ARBA" id="ARBA00049714"/>
    </source>
</evidence>